<evidence type="ECO:0000313" key="1">
    <source>
        <dbReference type="EMBL" id="PIN26983.1"/>
    </source>
</evidence>
<dbReference type="PANTHER" id="PTHR33223:SF10">
    <property type="entry name" value="AMINOTRANSFERASE-LIKE PLANT MOBILE DOMAIN-CONTAINING PROTEIN"/>
    <property type="match status" value="1"/>
</dbReference>
<comment type="caution">
    <text evidence="1">The sequence shown here is derived from an EMBL/GenBank/DDBJ whole genome shotgun (WGS) entry which is preliminary data.</text>
</comment>
<name>A0A2G9IB54_9LAMI</name>
<dbReference type="OrthoDB" id="912280at2759"/>
<dbReference type="PANTHER" id="PTHR33223">
    <property type="entry name" value="CCHC-TYPE DOMAIN-CONTAINING PROTEIN"/>
    <property type="match status" value="1"/>
</dbReference>
<accession>A0A2G9IB54</accession>
<organism evidence="1 2">
    <name type="scientific">Handroanthus impetiginosus</name>
    <dbReference type="NCBI Taxonomy" id="429701"/>
    <lineage>
        <taxon>Eukaryota</taxon>
        <taxon>Viridiplantae</taxon>
        <taxon>Streptophyta</taxon>
        <taxon>Embryophyta</taxon>
        <taxon>Tracheophyta</taxon>
        <taxon>Spermatophyta</taxon>
        <taxon>Magnoliopsida</taxon>
        <taxon>eudicotyledons</taxon>
        <taxon>Gunneridae</taxon>
        <taxon>Pentapetalae</taxon>
        <taxon>asterids</taxon>
        <taxon>lamiids</taxon>
        <taxon>Lamiales</taxon>
        <taxon>Bignoniaceae</taxon>
        <taxon>Crescentiina</taxon>
        <taxon>Tabebuia alliance</taxon>
        <taxon>Handroanthus</taxon>
    </lineage>
</organism>
<sequence>MKGMKRALRGVPKTMVEGVAFDDDILVEPIPSNNRLLGIPEYHGTTNPTLCLFHNSKWFRKTSFTLYNVRQRDNESLHYYVRKFTAAVLDVPNAHKEVLTNTFINDLTKGPFFATLVTDPVEAYDVLLARAEKFINLEEAKSKPKSHERSPSLTQQIDQFTLLKILRSQLLMEIGASNLLRRLFRANQGHAKPKSDKFYNFHNDYDHETDECAHLRNEIRKLIKKGHLKEFLADPRVDAPHLTIVVLWWDRRKSVRSVGQTTLPLILGKGSNVKTNMVRFLVVDTPSAYKVILGKPMLNLF</sequence>
<evidence type="ECO:0008006" key="3">
    <source>
        <dbReference type="Google" id="ProtNLM"/>
    </source>
</evidence>
<dbReference type="EMBL" id="NKXS01000022">
    <property type="protein sequence ID" value="PIN26983.1"/>
    <property type="molecule type" value="Genomic_DNA"/>
</dbReference>
<proteinExistence type="predicted"/>
<keyword evidence="2" id="KW-1185">Reference proteome</keyword>
<gene>
    <name evidence="1" type="ORF">CDL12_00248</name>
</gene>
<reference evidence="2" key="1">
    <citation type="journal article" date="2018" name="Gigascience">
        <title>Genome assembly of the Pink Ipe (Handroanthus impetiginosus, Bignoniaceae), a highly valued, ecologically keystone Neotropical timber forest tree.</title>
        <authorList>
            <person name="Silva-Junior O.B."/>
            <person name="Grattapaglia D."/>
            <person name="Novaes E."/>
            <person name="Collevatti R.G."/>
        </authorList>
    </citation>
    <scope>NUCLEOTIDE SEQUENCE [LARGE SCALE GENOMIC DNA]</scope>
    <source>
        <strain evidence="2">cv. UFG-1</strain>
    </source>
</reference>
<dbReference type="AlphaFoldDB" id="A0A2G9IB54"/>
<evidence type="ECO:0000313" key="2">
    <source>
        <dbReference type="Proteomes" id="UP000231279"/>
    </source>
</evidence>
<protein>
    <recommendedName>
        <fullName evidence="3">Retrotransposon gag domain-containing protein</fullName>
    </recommendedName>
</protein>
<dbReference type="Proteomes" id="UP000231279">
    <property type="component" value="Unassembled WGS sequence"/>
</dbReference>